<feature type="domain" description="ABM" evidence="1">
    <location>
        <begin position="1"/>
        <end position="60"/>
    </location>
</feature>
<accession>E8ND55</accession>
<dbReference type="InterPro" id="IPR007138">
    <property type="entry name" value="ABM_dom"/>
</dbReference>
<evidence type="ECO:0000313" key="3">
    <source>
        <dbReference type="Proteomes" id="UP000008975"/>
    </source>
</evidence>
<dbReference type="Pfam" id="PF03992">
    <property type="entry name" value="ABM"/>
    <property type="match status" value="1"/>
</dbReference>
<proteinExistence type="predicted"/>
<dbReference type="eggNOG" id="COG2329">
    <property type="taxonomic scope" value="Bacteria"/>
</dbReference>
<dbReference type="SUPFAM" id="SSF54909">
    <property type="entry name" value="Dimeric alpha+beta barrel"/>
    <property type="match status" value="1"/>
</dbReference>
<dbReference type="AlphaFoldDB" id="E8ND55"/>
<dbReference type="EMBL" id="AP012052">
    <property type="protein sequence ID" value="BAJ73694.1"/>
    <property type="molecule type" value="Genomic_DNA"/>
</dbReference>
<dbReference type="RefSeq" id="WP_013583821.1">
    <property type="nucleotide sequence ID" value="NC_015125.1"/>
</dbReference>
<dbReference type="HOGENOM" id="CLU_2193433_0_0_11"/>
<protein>
    <submittedName>
        <fullName evidence="2">Biotin carboxyl carrier protein</fullName>
    </submittedName>
</protein>
<dbReference type="Proteomes" id="UP000008975">
    <property type="component" value="Chromosome"/>
</dbReference>
<dbReference type="OrthoDB" id="5193070at2"/>
<name>E8ND55_MICTS</name>
<evidence type="ECO:0000259" key="1">
    <source>
        <dbReference type="Pfam" id="PF03992"/>
    </source>
</evidence>
<organism evidence="2 3">
    <name type="scientific">Microbacterium testaceum (strain StLB037)</name>
    <dbReference type="NCBI Taxonomy" id="979556"/>
    <lineage>
        <taxon>Bacteria</taxon>
        <taxon>Bacillati</taxon>
        <taxon>Actinomycetota</taxon>
        <taxon>Actinomycetes</taxon>
        <taxon>Micrococcales</taxon>
        <taxon>Microbacteriaceae</taxon>
        <taxon>Microbacterium</taxon>
    </lineage>
</organism>
<dbReference type="InterPro" id="IPR011008">
    <property type="entry name" value="Dimeric_a/b-barrel"/>
</dbReference>
<reference evidence="2 3" key="1">
    <citation type="journal article" date="2011" name="J. Bacteriol.">
        <title>Genome sequence of Microbacterium testaceum StLB037, an N-acylhomoserine lactone-degrading bacterium isolated from potato leaves.</title>
        <authorList>
            <person name="Morohoshi T."/>
            <person name="Wang W.-Z."/>
            <person name="Someya N."/>
            <person name="Ikeda T."/>
        </authorList>
    </citation>
    <scope>NUCLEOTIDE SEQUENCE [LARGE SCALE GENOMIC DNA]</scope>
    <source>
        <strain evidence="2 3">StLB037</strain>
    </source>
</reference>
<reference key="2">
    <citation type="submission" date="2011-02" db="EMBL/GenBank/DDBJ databases">
        <title>Genome sequence of Microbacterium testaceum StLB037.</title>
        <authorList>
            <person name="Morohoshi T."/>
            <person name="Wang W.Z."/>
            <person name="Someya N."/>
            <person name="Ikeda T."/>
        </authorList>
    </citation>
    <scope>NUCLEOTIDE SEQUENCE</scope>
    <source>
        <strain>StLB037</strain>
    </source>
</reference>
<evidence type="ECO:0000313" key="2">
    <source>
        <dbReference type="EMBL" id="BAJ73694.1"/>
    </source>
</evidence>
<dbReference type="KEGG" id="mts:MTES_0730"/>
<sequence>MIVRVSEAHLREGEEEEFLARLTELVTSFPETYPGMLRHEILVDDVDARHEQYVSAGAHEGYAGKEWRTRPVTFPDEERFLSRPLELRHFVSVDIAS</sequence>
<gene>
    <name evidence="2" type="ordered locus">MTES_0730</name>
</gene>